<dbReference type="Proteomes" id="UP001153069">
    <property type="component" value="Unassembled WGS sequence"/>
</dbReference>
<keyword evidence="2" id="KW-1185">Reference proteome</keyword>
<protein>
    <submittedName>
        <fullName evidence="1">Uncharacterized protein</fullName>
    </submittedName>
</protein>
<gene>
    <name evidence="1" type="ORF">SEMRO_560_G033071.1</name>
</gene>
<name>A0A9N8E6A3_9STRA</name>
<accession>A0A9N8E6A3</accession>
<evidence type="ECO:0000313" key="1">
    <source>
        <dbReference type="EMBL" id="CAB9512885.1"/>
    </source>
</evidence>
<dbReference type="AlphaFoldDB" id="A0A9N8E6A3"/>
<comment type="caution">
    <text evidence="1">The sequence shown here is derived from an EMBL/GenBank/DDBJ whole genome shotgun (WGS) entry which is preliminary data.</text>
</comment>
<sequence>MLGLGSVAHGGCLRRLFHTVGNRCEPAIGGVAAGVLHTVACCMFGDESLDANWCLLMALPIASQLIVSQRSVQSASE</sequence>
<reference evidence="1" key="1">
    <citation type="submission" date="2020-06" db="EMBL/GenBank/DDBJ databases">
        <authorList>
            <consortium name="Plant Systems Biology data submission"/>
        </authorList>
    </citation>
    <scope>NUCLEOTIDE SEQUENCE</scope>
    <source>
        <strain evidence="1">D6</strain>
    </source>
</reference>
<organism evidence="1 2">
    <name type="scientific">Seminavis robusta</name>
    <dbReference type="NCBI Taxonomy" id="568900"/>
    <lineage>
        <taxon>Eukaryota</taxon>
        <taxon>Sar</taxon>
        <taxon>Stramenopiles</taxon>
        <taxon>Ochrophyta</taxon>
        <taxon>Bacillariophyta</taxon>
        <taxon>Bacillariophyceae</taxon>
        <taxon>Bacillariophycidae</taxon>
        <taxon>Naviculales</taxon>
        <taxon>Naviculaceae</taxon>
        <taxon>Seminavis</taxon>
    </lineage>
</organism>
<proteinExistence type="predicted"/>
<dbReference type="EMBL" id="CAICTM010000559">
    <property type="protein sequence ID" value="CAB9512885.1"/>
    <property type="molecule type" value="Genomic_DNA"/>
</dbReference>
<evidence type="ECO:0000313" key="2">
    <source>
        <dbReference type="Proteomes" id="UP001153069"/>
    </source>
</evidence>